<evidence type="ECO:0000313" key="2">
    <source>
        <dbReference type="Proteomes" id="UP001293593"/>
    </source>
</evidence>
<accession>A0AAE1IYB2</accession>
<reference evidence="1" key="1">
    <citation type="submission" date="2023-10" db="EMBL/GenBank/DDBJ databases">
        <title>Chromosome-level genome of the transformable northern wattle, Acacia crassicarpa.</title>
        <authorList>
            <person name="Massaro I."/>
            <person name="Sinha N.R."/>
            <person name="Poethig S."/>
            <person name="Leichty A.R."/>
        </authorList>
    </citation>
    <scope>NUCLEOTIDE SEQUENCE</scope>
    <source>
        <strain evidence="1">Acra3RX</strain>
        <tissue evidence="1">Leaf</tissue>
    </source>
</reference>
<dbReference type="EMBL" id="JAWXYG010000011">
    <property type="protein sequence ID" value="KAK4258628.1"/>
    <property type="molecule type" value="Genomic_DNA"/>
</dbReference>
<keyword evidence="2" id="KW-1185">Reference proteome</keyword>
<name>A0AAE1IYB2_9FABA</name>
<proteinExistence type="predicted"/>
<protein>
    <submittedName>
        <fullName evidence="1">Uncharacterized protein</fullName>
    </submittedName>
</protein>
<sequence length="55" mass="6520">MMIRSVGVPRSSESSWCCQCRWCGFWGNFRWFLRYRISLSSTMSWAGPEDIYLST</sequence>
<dbReference type="Proteomes" id="UP001293593">
    <property type="component" value="Unassembled WGS sequence"/>
</dbReference>
<dbReference type="AlphaFoldDB" id="A0AAE1IYB2"/>
<organism evidence="1 2">
    <name type="scientific">Acacia crassicarpa</name>
    <name type="common">northern wattle</name>
    <dbReference type="NCBI Taxonomy" id="499986"/>
    <lineage>
        <taxon>Eukaryota</taxon>
        <taxon>Viridiplantae</taxon>
        <taxon>Streptophyta</taxon>
        <taxon>Embryophyta</taxon>
        <taxon>Tracheophyta</taxon>
        <taxon>Spermatophyta</taxon>
        <taxon>Magnoliopsida</taxon>
        <taxon>eudicotyledons</taxon>
        <taxon>Gunneridae</taxon>
        <taxon>Pentapetalae</taxon>
        <taxon>rosids</taxon>
        <taxon>fabids</taxon>
        <taxon>Fabales</taxon>
        <taxon>Fabaceae</taxon>
        <taxon>Caesalpinioideae</taxon>
        <taxon>mimosoid clade</taxon>
        <taxon>Acacieae</taxon>
        <taxon>Acacia</taxon>
    </lineage>
</organism>
<gene>
    <name evidence="1" type="ORF">QN277_005059</name>
</gene>
<evidence type="ECO:0000313" key="1">
    <source>
        <dbReference type="EMBL" id="KAK4258628.1"/>
    </source>
</evidence>
<comment type="caution">
    <text evidence="1">The sequence shown here is derived from an EMBL/GenBank/DDBJ whole genome shotgun (WGS) entry which is preliminary data.</text>
</comment>